<protein>
    <submittedName>
        <fullName evidence="11">M3 family metallopeptidase</fullName>
    </submittedName>
</protein>
<dbReference type="Proteomes" id="UP000644147">
    <property type="component" value="Unassembled WGS sequence"/>
</dbReference>
<feature type="signal peptide" evidence="9">
    <location>
        <begin position="1"/>
        <end position="21"/>
    </location>
</feature>
<evidence type="ECO:0000256" key="3">
    <source>
        <dbReference type="ARBA" id="ARBA00022723"/>
    </source>
</evidence>
<dbReference type="InterPro" id="IPR024077">
    <property type="entry name" value="Neurolysin/TOP_dom2"/>
</dbReference>
<dbReference type="Gene3D" id="1.20.1050.40">
    <property type="entry name" value="Endopeptidase. Chain P, domain 1"/>
    <property type="match status" value="1"/>
</dbReference>
<comment type="similarity">
    <text evidence="1 7">Belongs to the peptidase M3 family.</text>
</comment>
<keyword evidence="6 7" id="KW-0482">Metalloprotease</keyword>
<keyword evidence="4 7" id="KW-0378">Hydrolase</keyword>
<proteinExistence type="inferred from homology"/>
<dbReference type="InterPro" id="IPR024080">
    <property type="entry name" value="Neurolysin/TOP_N"/>
</dbReference>
<sequence length="743" mass="83359">MRNSFSYFGVLPLASALTLLSLTNCVNSNKNQPAAAATATPVTPPAAAPNPLLQAWTGPYGGIPPFDKVQIADFKPAMETAMNENLAEIAKIAAQTEPATFENTIAALEKTGQTLDRVLTIYGIWSSNKNNAQFQEVEREMAPKLSAFSDQITQNEALFKRIETVYNSPEKVKLTPEQQRLTWKTYTNFVRAGAKLNADQKKRLSEINQKLAGLYTNFGQNLLADEMNEIVVIEKESDLAGLPQSLKDAAANAATAKKMPGKWVISNTRSSVDPFLTYSDNRGLREKAWRMFVNRGDNGGAHDNNTLITDILQLRAERAKLLGYQTHAHWRLENTMAKTPENAVQLMESVWKPATARVKEEVADMQAMAKKEGQNIKIEPWDYRYYAEKVRKAKYDLDQNEVKQYLQLENLREGMFWVAGELFNFSFTPVTNVPVFHEDVRVWEVKDKTSGQHIGLWYFDAYAREGKRSGAWMNSYRDQQRMNGEITTIVSNNSNFVKGKPGEPVLISWDDASTLFHEFGHALHGLSSNVTYPSLAGTSVVRDYVEFPSQLLEHWLSTPEVLNRFALHYQTGKPIPKSLVDRIEKAGTFNEGFETTEYLASALIDMKLHLAGDQKIDPDKFERETLTALGMPNEIVMRHRTPQFAHVFSGDGYSAGYYSYLWSDVLTADAYGAFTEGSGPYDKTVGHNLKQHIFSVGNTLDPAEAYRAFRGRDPKTEALMQKRGFSKPTAPAKKTAPAKPKKK</sequence>
<dbReference type="CDD" id="cd06456">
    <property type="entry name" value="M3A_DCP"/>
    <property type="match status" value="1"/>
</dbReference>
<evidence type="ECO:0000313" key="12">
    <source>
        <dbReference type="Proteomes" id="UP000644147"/>
    </source>
</evidence>
<feature type="compositionally biased region" description="Low complexity" evidence="8">
    <location>
        <begin position="727"/>
        <end position="743"/>
    </location>
</feature>
<dbReference type="InterPro" id="IPR045090">
    <property type="entry name" value="Pept_M3A_M3B"/>
</dbReference>
<dbReference type="Gene3D" id="3.40.390.10">
    <property type="entry name" value="Collagenase (Catalytic Domain)"/>
    <property type="match status" value="1"/>
</dbReference>
<keyword evidence="9" id="KW-0732">Signal</keyword>
<evidence type="ECO:0000259" key="10">
    <source>
        <dbReference type="Pfam" id="PF01432"/>
    </source>
</evidence>
<evidence type="ECO:0000256" key="6">
    <source>
        <dbReference type="ARBA" id="ARBA00023049"/>
    </source>
</evidence>
<dbReference type="InterPro" id="IPR001567">
    <property type="entry name" value="Pept_M3A_M3B_dom"/>
</dbReference>
<evidence type="ECO:0000256" key="7">
    <source>
        <dbReference type="RuleBase" id="RU003435"/>
    </source>
</evidence>
<evidence type="ECO:0000256" key="2">
    <source>
        <dbReference type="ARBA" id="ARBA00022670"/>
    </source>
</evidence>
<dbReference type="InterPro" id="IPR034005">
    <property type="entry name" value="M3A_DCP"/>
</dbReference>
<evidence type="ECO:0000256" key="1">
    <source>
        <dbReference type="ARBA" id="ARBA00006040"/>
    </source>
</evidence>
<dbReference type="PANTHER" id="PTHR43660:SF1">
    <property type="entry name" value="DIPEPTIDYL CARBOXYPEPTIDASE"/>
    <property type="match status" value="1"/>
</dbReference>
<feature type="chain" id="PRO_5045519618" evidence="9">
    <location>
        <begin position="22"/>
        <end position="743"/>
    </location>
</feature>
<evidence type="ECO:0000256" key="4">
    <source>
        <dbReference type="ARBA" id="ARBA00022801"/>
    </source>
</evidence>
<dbReference type="EMBL" id="JAEHFX010000003">
    <property type="protein sequence ID" value="MBK0403016.1"/>
    <property type="molecule type" value="Genomic_DNA"/>
</dbReference>
<feature type="region of interest" description="Disordered" evidence="8">
    <location>
        <begin position="712"/>
        <end position="743"/>
    </location>
</feature>
<evidence type="ECO:0000256" key="5">
    <source>
        <dbReference type="ARBA" id="ARBA00022833"/>
    </source>
</evidence>
<accession>A0ABS1C0U4</accession>
<dbReference type="RefSeq" id="WP_200505760.1">
    <property type="nucleotide sequence ID" value="NZ_JAEHFX010000003.1"/>
</dbReference>
<dbReference type="Gene3D" id="1.10.1370.10">
    <property type="entry name" value="Neurolysin, domain 3"/>
    <property type="match status" value="1"/>
</dbReference>
<dbReference type="PANTHER" id="PTHR43660">
    <property type="entry name" value="DIPEPTIDYL CARBOXYPEPTIDASE"/>
    <property type="match status" value="1"/>
</dbReference>
<dbReference type="Pfam" id="PF01432">
    <property type="entry name" value="Peptidase_M3"/>
    <property type="match status" value="1"/>
</dbReference>
<keyword evidence="2 7" id="KW-0645">Protease</keyword>
<organism evidence="11 12">
    <name type="scientific">Adhaeribacter terrigena</name>
    <dbReference type="NCBI Taxonomy" id="2793070"/>
    <lineage>
        <taxon>Bacteria</taxon>
        <taxon>Pseudomonadati</taxon>
        <taxon>Bacteroidota</taxon>
        <taxon>Cytophagia</taxon>
        <taxon>Cytophagales</taxon>
        <taxon>Hymenobacteraceae</taxon>
        <taxon>Adhaeribacter</taxon>
    </lineage>
</organism>
<keyword evidence="12" id="KW-1185">Reference proteome</keyword>
<feature type="domain" description="Peptidase M3A/M3B catalytic" evidence="10">
    <location>
        <begin position="275"/>
        <end position="723"/>
    </location>
</feature>
<comment type="caution">
    <text evidence="11">The sequence shown here is derived from an EMBL/GenBank/DDBJ whole genome shotgun (WGS) entry which is preliminary data.</text>
</comment>
<comment type="cofactor">
    <cofactor evidence="7">
        <name>Zn(2+)</name>
        <dbReference type="ChEBI" id="CHEBI:29105"/>
    </cofactor>
    <text evidence="7">Binds 1 zinc ion.</text>
</comment>
<keyword evidence="5 7" id="KW-0862">Zinc</keyword>
<evidence type="ECO:0000313" key="11">
    <source>
        <dbReference type="EMBL" id="MBK0403016.1"/>
    </source>
</evidence>
<keyword evidence="3 7" id="KW-0479">Metal-binding</keyword>
<dbReference type="SUPFAM" id="SSF55486">
    <property type="entry name" value="Metalloproteases ('zincins'), catalytic domain"/>
    <property type="match status" value="1"/>
</dbReference>
<evidence type="ECO:0000256" key="8">
    <source>
        <dbReference type="SAM" id="MobiDB-lite"/>
    </source>
</evidence>
<name>A0ABS1C0U4_9BACT</name>
<dbReference type="InterPro" id="IPR024079">
    <property type="entry name" value="MetalloPept_cat_dom_sf"/>
</dbReference>
<reference evidence="11 12" key="1">
    <citation type="submission" date="2020-12" db="EMBL/GenBank/DDBJ databases">
        <title>Bacterial novel species Adhaeribacter sp. BT258 isolated from soil.</title>
        <authorList>
            <person name="Jung H.-Y."/>
        </authorList>
    </citation>
    <scope>NUCLEOTIDE SEQUENCE [LARGE SCALE GENOMIC DNA]</scope>
    <source>
        <strain evidence="11 12">BT258</strain>
    </source>
</reference>
<gene>
    <name evidence="11" type="ORF">I5M27_08455</name>
</gene>
<evidence type="ECO:0000256" key="9">
    <source>
        <dbReference type="SAM" id="SignalP"/>
    </source>
</evidence>